<feature type="compositionally biased region" description="Pro residues" evidence="10">
    <location>
        <begin position="95"/>
        <end position="104"/>
    </location>
</feature>
<keyword evidence="4" id="KW-0514">Muscle protein</keyword>
<feature type="domain" description="Ig-like" evidence="11">
    <location>
        <begin position="407"/>
        <end position="491"/>
    </location>
</feature>
<dbReference type="InterPro" id="IPR013098">
    <property type="entry name" value="Ig_I-set"/>
</dbReference>
<evidence type="ECO:0000256" key="10">
    <source>
        <dbReference type="SAM" id="MobiDB-lite"/>
    </source>
</evidence>
<dbReference type="InterPro" id="IPR050964">
    <property type="entry name" value="Striated_Muscle_Regulatory"/>
</dbReference>
<evidence type="ECO:0000256" key="9">
    <source>
        <dbReference type="ARBA" id="ARBA00078133"/>
    </source>
</evidence>
<organism evidence="13 14">
    <name type="scientific">Sphenodon punctatus</name>
    <name type="common">Tuatara</name>
    <name type="synonym">Hatteria punctata</name>
    <dbReference type="NCBI Taxonomy" id="8508"/>
    <lineage>
        <taxon>Eukaryota</taxon>
        <taxon>Metazoa</taxon>
        <taxon>Chordata</taxon>
        <taxon>Craniata</taxon>
        <taxon>Vertebrata</taxon>
        <taxon>Euteleostomi</taxon>
        <taxon>Lepidosauria</taxon>
        <taxon>Sphenodontia</taxon>
        <taxon>Sphenodontidae</taxon>
        <taxon>Sphenodon</taxon>
    </lineage>
</organism>
<evidence type="ECO:0000256" key="4">
    <source>
        <dbReference type="ARBA" id="ARBA00023179"/>
    </source>
</evidence>
<dbReference type="Proteomes" id="UP000694392">
    <property type="component" value="Unplaced"/>
</dbReference>
<evidence type="ECO:0000259" key="11">
    <source>
        <dbReference type="PROSITE" id="PS50835"/>
    </source>
</evidence>
<evidence type="ECO:0000259" key="12">
    <source>
        <dbReference type="PROSITE" id="PS50853"/>
    </source>
</evidence>
<feature type="region of interest" description="Disordered" evidence="10">
    <location>
        <begin position="1"/>
        <end position="109"/>
    </location>
</feature>
<dbReference type="InterPro" id="IPR003598">
    <property type="entry name" value="Ig_sub2"/>
</dbReference>
<evidence type="ECO:0000256" key="5">
    <source>
        <dbReference type="ARBA" id="ARBA00023319"/>
    </source>
</evidence>
<accession>A0A8D0GSG3</accession>
<dbReference type="InterPro" id="IPR036116">
    <property type="entry name" value="FN3_sf"/>
</dbReference>
<evidence type="ECO:0000256" key="3">
    <source>
        <dbReference type="ARBA" id="ARBA00022889"/>
    </source>
</evidence>
<gene>
    <name evidence="13" type="primary">MYBPH</name>
</gene>
<sequence length="506" mass="55659">PRGQVGSRRGGRVTAVPIKPASPASQSPQTLTGADDPDVSRAAQSKTPHRAPPARNPMSDQETAPAAEPPAQAAAASEPAPTAAAVTTAEGAAPAPTPETPPSSPLNLTVEDVNDNSVTLTWKVPEQVGPFGLDGYLVEHCKNGTADWVTANKEPFLSTRYTIRNLTSGDKLHVRVKALNARGASAPVELDQPVLIREILGKIRVPRSLRQTYIRIVGEVVNLLIPFQGKPKPQVTWTKDGQPLDPKQVGVRNSDRDSIFFIRMAERKDSGKYEMTVMIDQLEDKATIDIRVIEKPSPPENLKLVDVWGFNVALEWSPPKDNGNSELKGYTVQKADFKTGQWFTVLEHCNRTNCTISDLIIGNSYSFRVFSENACGHSDKSATTKDLAHIKKTSEEKFSSRDFSEAPRFTQPLADRTTTHGYSTQLVCCVRGFPKPKVIWMKNQMEIREDPKYVAIINQGICSLQIRKPSPFDGGVYTCKAVNHLGEASVDCRLDVKGMRVTRVWW</sequence>
<keyword evidence="2" id="KW-0677">Repeat</keyword>
<dbReference type="SUPFAM" id="SSF49265">
    <property type="entry name" value="Fibronectin type III"/>
    <property type="match status" value="2"/>
</dbReference>
<dbReference type="PROSITE" id="PS50853">
    <property type="entry name" value="FN3"/>
    <property type="match status" value="2"/>
</dbReference>
<dbReference type="InterPro" id="IPR007110">
    <property type="entry name" value="Ig-like_dom"/>
</dbReference>
<keyword evidence="14" id="KW-1185">Reference proteome</keyword>
<feature type="compositionally biased region" description="Polar residues" evidence="10">
    <location>
        <begin position="23"/>
        <end position="32"/>
    </location>
</feature>
<reference evidence="13" key="1">
    <citation type="submission" date="2025-08" db="UniProtKB">
        <authorList>
            <consortium name="Ensembl"/>
        </authorList>
    </citation>
    <scope>IDENTIFICATION</scope>
</reference>
<dbReference type="FunFam" id="2.60.40.10:FF:000557">
    <property type="entry name" value="Myosin binding protein Ha"/>
    <property type="match status" value="1"/>
</dbReference>
<dbReference type="InterPro" id="IPR036179">
    <property type="entry name" value="Ig-like_dom_sf"/>
</dbReference>
<dbReference type="InterPro" id="IPR003599">
    <property type="entry name" value="Ig_sub"/>
</dbReference>
<evidence type="ECO:0000313" key="13">
    <source>
        <dbReference type="Ensembl" id="ENSSPUP00000010172.1"/>
    </source>
</evidence>
<protein>
    <recommendedName>
        <fullName evidence="8">Myosin-binding protein H</fullName>
    </recommendedName>
    <alternativeName>
        <fullName evidence="9">H-protein</fullName>
    </alternativeName>
</protein>
<name>A0A8D0GSG3_SPHPU</name>
<dbReference type="PANTHER" id="PTHR13817:SF49">
    <property type="entry name" value="MYOSIN-BINDING PROTEIN H"/>
    <property type="match status" value="1"/>
</dbReference>
<dbReference type="PROSITE" id="PS50835">
    <property type="entry name" value="IG_LIKE"/>
    <property type="match status" value="1"/>
</dbReference>
<dbReference type="CDD" id="cd05748">
    <property type="entry name" value="Ig_Titin_like"/>
    <property type="match status" value="1"/>
</dbReference>
<dbReference type="PRINTS" id="PR00014">
    <property type="entry name" value="FNTYPEIII"/>
</dbReference>
<dbReference type="SMART" id="SM00408">
    <property type="entry name" value="IGc2"/>
    <property type="match status" value="2"/>
</dbReference>
<dbReference type="FunFam" id="2.60.40.10:FF:000031">
    <property type="entry name" value="Myosin-binding protein C, slow type"/>
    <property type="match status" value="1"/>
</dbReference>
<comment type="function">
    <text evidence="7">Binds to myosin; probably involved in interaction with thick myofilaments in the A-band.</text>
</comment>
<reference evidence="13" key="2">
    <citation type="submission" date="2025-09" db="UniProtKB">
        <authorList>
            <consortium name="Ensembl"/>
        </authorList>
    </citation>
    <scope>IDENTIFICATION</scope>
</reference>
<dbReference type="SMART" id="SM00060">
    <property type="entry name" value="FN3"/>
    <property type="match status" value="2"/>
</dbReference>
<evidence type="ECO:0000256" key="8">
    <source>
        <dbReference type="ARBA" id="ARBA00071968"/>
    </source>
</evidence>
<dbReference type="GO" id="GO:0045214">
    <property type="term" value="P:sarcomere organization"/>
    <property type="evidence" value="ECO:0007669"/>
    <property type="project" value="TreeGrafter"/>
</dbReference>
<dbReference type="CDD" id="cd00063">
    <property type="entry name" value="FN3"/>
    <property type="match status" value="2"/>
</dbReference>
<proteinExistence type="inferred from homology"/>
<dbReference type="FunFam" id="2.60.40.10:FF:000062">
    <property type="entry name" value="Myosin-binding protein C, slow type"/>
    <property type="match status" value="1"/>
</dbReference>
<dbReference type="Pfam" id="PF00041">
    <property type="entry name" value="fn3"/>
    <property type="match status" value="2"/>
</dbReference>
<keyword evidence="5" id="KW-0393">Immunoglobulin domain</keyword>
<evidence type="ECO:0000313" key="14">
    <source>
        <dbReference type="Proteomes" id="UP000694392"/>
    </source>
</evidence>
<dbReference type="PANTHER" id="PTHR13817">
    <property type="entry name" value="TITIN"/>
    <property type="match status" value="1"/>
</dbReference>
<dbReference type="OMA" id="LEWVPVN"/>
<dbReference type="GO" id="GO:0031430">
    <property type="term" value="C:M band"/>
    <property type="evidence" value="ECO:0007669"/>
    <property type="project" value="TreeGrafter"/>
</dbReference>
<dbReference type="FunFam" id="2.60.40.10:FF:000225">
    <property type="entry name" value="Myosin-binding protein C, cardiac-type"/>
    <property type="match status" value="1"/>
</dbReference>
<evidence type="ECO:0000256" key="2">
    <source>
        <dbReference type="ARBA" id="ARBA00022737"/>
    </source>
</evidence>
<dbReference type="Ensembl" id="ENSSPUT00000010836.1">
    <property type="protein sequence ID" value="ENSSPUP00000010172.1"/>
    <property type="gene ID" value="ENSSPUG00000007851.1"/>
</dbReference>
<dbReference type="SMART" id="SM00409">
    <property type="entry name" value="IG"/>
    <property type="match status" value="2"/>
</dbReference>
<comment type="similarity">
    <text evidence="6">Belongs to the immunoglobulin superfamily. MyBP family.</text>
</comment>
<keyword evidence="3" id="KW-0130">Cell adhesion</keyword>
<evidence type="ECO:0000256" key="7">
    <source>
        <dbReference type="ARBA" id="ARBA00060255"/>
    </source>
</evidence>
<dbReference type="GO" id="GO:0007155">
    <property type="term" value="P:cell adhesion"/>
    <property type="evidence" value="ECO:0007669"/>
    <property type="project" value="UniProtKB-KW"/>
</dbReference>
<feature type="domain" description="Fibronectin type-III" evidence="12">
    <location>
        <begin position="298"/>
        <end position="396"/>
    </location>
</feature>
<feature type="compositionally biased region" description="Low complexity" evidence="10">
    <location>
        <begin position="62"/>
        <end position="94"/>
    </location>
</feature>
<feature type="domain" description="Fibronectin type-III" evidence="12">
    <location>
        <begin position="104"/>
        <end position="199"/>
    </location>
</feature>
<dbReference type="InterPro" id="IPR003961">
    <property type="entry name" value="FN3_dom"/>
</dbReference>
<dbReference type="GO" id="GO:0032982">
    <property type="term" value="C:myosin filament"/>
    <property type="evidence" value="ECO:0007669"/>
    <property type="project" value="UniProtKB-KW"/>
</dbReference>
<dbReference type="Gene3D" id="2.60.40.10">
    <property type="entry name" value="Immunoglobulins"/>
    <property type="match status" value="4"/>
</dbReference>
<keyword evidence="1" id="KW-0787">Thick filament</keyword>
<evidence type="ECO:0000256" key="1">
    <source>
        <dbReference type="ARBA" id="ARBA00022433"/>
    </source>
</evidence>
<dbReference type="SUPFAM" id="SSF48726">
    <property type="entry name" value="Immunoglobulin"/>
    <property type="match status" value="2"/>
</dbReference>
<evidence type="ECO:0000256" key="6">
    <source>
        <dbReference type="ARBA" id="ARBA00038352"/>
    </source>
</evidence>
<dbReference type="Pfam" id="PF07679">
    <property type="entry name" value="I-set"/>
    <property type="match status" value="2"/>
</dbReference>
<dbReference type="GeneTree" id="ENSGT00940000158040"/>
<dbReference type="AlphaFoldDB" id="A0A8D0GSG3"/>
<dbReference type="InterPro" id="IPR013783">
    <property type="entry name" value="Ig-like_fold"/>
</dbReference>